<organism evidence="1 3">
    <name type="scientific">Ferrovum myxofaciens</name>
    <dbReference type="NCBI Taxonomy" id="416213"/>
    <lineage>
        <taxon>Bacteria</taxon>
        <taxon>Pseudomonadati</taxon>
        <taxon>Pseudomonadota</taxon>
        <taxon>Betaproteobacteria</taxon>
        <taxon>Ferrovales</taxon>
        <taxon>Ferrovaceae</taxon>
        <taxon>Ferrovum</taxon>
    </lineage>
</organism>
<dbReference type="PATRIC" id="fig|1789004.3.peg.595"/>
<reference evidence="1 3" key="1">
    <citation type="submission" date="2016-01" db="EMBL/GenBank/DDBJ databases">
        <title>Genome sequence of the acidophilic iron oxidising Ferrovum strain Z-31.</title>
        <authorList>
            <person name="Poehlein A."/>
            <person name="Ullrich S.R."/>
            <person name="Schloemann M."/>
            <person name="Muehling M."/>
            <person name="Daniel R."/>
        </authorList>
    </citation>
    <scope>NUCLEOTIDE SEQUENCE [LARGE SCALE GENOMIC DNA]</scope>
    <source>
        <strain evidence="1 3">Z-31</strain>
    </source>
</reference>
<dbReference type="RefSeq" id="WP_082783114.1">
    <property type="nucleotide sequence ID" value="NZ_CP053675.1"/>
</dbReference>
<evidence type="ECO:0000313" key="1">
    <source>
        <dbReference type="EMBL" id="KXW58914.1"/>
    </source>
</evidence>
<dbReference type="Proteomes" id="UP000683551">
    <property type="component" value="Chromosome"/>
</dbReference>
<dbReference type="Pfam" id="PF14384">
    <property type="entry name" value="BrnA_antitoxin"/>
    <property type="match status" value="1"/>
</dbReference>
<gene>
    <name evidence="1" type="ORF">FEMY_05960</name>
    <name evidence="2" type="ORF">JZL65_11655</name>
</gene>
<dbReference type="EMBL" id="CP071137">
    <property type="protein sequence ID" value="QWY77112.1"/>
    <property type="molecule type" value="Genomic_DNA"/>
</dbReference>
<keyword evidence="3" id="KW-1185">Reference proteome</keyword>
<evidence type="ECO:0000313" key="3">
    <source>
        <dbReference type="Proteomes" id="UP000075653"/>
    </source>
</evidence>
<dbReference type="Proteomes" id="UP000075653">
    <property type="component" value="Unassembled WGS sequence"/>
</dbReference>
<dbReference type="InterPro" id="IPR025528">
    <property type="entry name" value="BrnA_antitoxin"/>
</dbReference>
<reference evidence="2" key="2">
    <citation type="submission" date="2021-02" db="EMBL/GenBank/DDBJ databases">
        <title>Comparative genomics of Ferrovum myxofaciens strains, predominant extremophile bacteria forming large biofilm stalactites in acid mine ecosystems.</title>
        <authorList>
            <person name="Burkartova K."/>
            <person name="Ridl J."/>
            <person name="Pajer P."/>
            <person name="Falteisek L."/>
        </authorList>
    </citation>
    <scope>NUCLEOTIDE SEQUENCE</scope>
    <source>
        <strain evidence="2">MI1III</strain>
    </source>
</reference>
<dbReference type="AlphaFoldDB" id="A0A8F3DZL7"/>
<evidence type="ECO:0000313" key="2">
    <source>
        <dbReference type="EMBL" id="QWY77112.1"/>
    </source>
</evidence>
<accession>A0A149W176</accession>
<accession>A0A8F3DZL7</accession>
<dbReference type="EMBL" id="LRRD01000008">
    <property type="protein sequence ID" value="KXW58914.1"/>
    <property type="molecule type" value="Genomic_DNA"/>
</dbReference>
<protein>
    <submittedName>
        <fullName evidence="2">BrnA antitoxin family protein</fullName>
    </submittedName>
</protein>
<sequence>MTRSVKKLDTEPLGLLYKPTKTSTTVRVNSDVMLWLKSKGKGYQTRLNEILRKAMVEEINEAHDH</sequence>
<name>A0A8F3DZL7_9PROT</name>
<proteinExistence type="predicted"/>